<evidence type="ECO:0000256" key="6">
    <source>
        <dbReference type="SAM" id="Phobius"/>
    </source>
</evidence>
<protein>
    <submittedName>
        <fullName evidence="8">Multidrug effflux MFS transporter</fullName>
    </submittedName>
</protein>
<dbReference type="Gene3D" id="1.20.1720.10">
    <property type="entry name" value="Multidrug resistance protein D"/>
    <property type="match status" value="1"/>
</dbReference>
<feature type="transmembrane region" description="Helical" evidence="6">
    <location>
        <begin position="54"/>
        <end position="74"/>
    </location>
</feature>
<dbReference type="PROSITE" id="PS50850">
    <property type="entry name" value="MFS"/>
    <property type="match status" value="1"/>
</dbReference>
<feature type="domain" description="Major facilitator superfamily (MFS) profile" evidence="7">
    <location>
        <begin position="19"/>
        <end position="405"/>
    </location>
</feature>
<dbReference type="InterPro" id="IPR020846">
    <property type="entry name" value="MFS_dom"/>
</dbReference>
<proteinExistence type="predicted"/>
<sequence>MSSSVDTPPVRGRLALAEFTAMIAMLFATIAFSIDAMLPALPQIAAELTPDAVNHAQLILTAFVLGMGLGTAFAGPISDATGRKPAIAGGFALYIGGAVLAHYAPTIELLLAARVIQGLGAAGPRIVGLALVRDLYEGREMARVTSFAMTIFMIVPAVAPSIGALIIGFAGWRAVFLAFVLFGLIATGWVSLRQPETLPPAHRRPLSGHNILLSAREVLSNRDIRIYTVVMTLGFGQMFGLLSSAQQLFAETYDQGENFPKWFALMAGIAATASILNAKLVMRVGMRRLATDAYLWQAISSVVVMALVLGGIGTGPFGFAVFFLWGSSVFFMAGLTFGNLNALALQRMGHIAGMAASVISAISTVFAVMIAGPLGQAFDGTAVPVIAGVVLCSTLAWLLMRRTLPH</sequence>
<keyword evidence="9" id="KW-1185">Reference proteome</keyword>
<feature type="transmembrane region" description="Helical" evidence="6">
    <location>
        <begin position="352"/>
        <end position="375"/>
    </location>
</feature>
<feature type="transmembrane region" description="Helical" evidence="6">
    <location>
        <begin position="174"/>
        <end position="192"/>
    </location>
</feature>
<evidence type="ECO:0000313" key="9">
    <source>
        <dbReference type="Proteomes" id="UP001652503"/>
    </source>
</evidence>
<dbReference type="Pfam" id="PF07690">
    <property type="entry name" value="MFS_1"/>
    <property type="match status" value="1"/>
</dbReference>
<accession>A0ABT2Z3T3</accession>
<dbReference type="RefSeq" id="WP_263722279.1">
    <property type="nucleotide sequence ID" value="NZ_JAOWLA010000012.1"/>
</dbReference>
<evidence type="ECO:0000313" key="8">
    <source>
        <dbReference type="EMBL" id="MCV2865757.1"/>
    </source>
</evidence>
<keyword evidence="5 6" id="KW-0472">Membrane</keyword>
<dbReference type="PANTHER" id="PTHR23502:SF132">
    <property type="entry name" value="POLYAMINE TRANSPORTER 2-RELATED"/>
    <property type="match status" value="1"/>
</dbReference>
<dbReference type="InterPro" id="IPR011701">
    <property type="entry name" value="MFS"/>
</dbReference>
<gene>
    <name evidence="8" type="ORF">OE647_13575</name>
</gene>
<feature type="transmembrane region" description="Helical" evidence="6">
    <location>
        <begin position="111"/>
        <end position="132"/>
    </location>
</feature>
<keyword evidence="4 6" id="KW-1133">Transmembrane helix</keyword>
<evidence type="ECO:0000256" key="4">
    <source>
        <dbReference type="ARBA" id="ARBA00022989"/>
    </source>
</evidence>
<dbReference type="Proteomes" id="UP001652503">
    <property type="component" value="Unassembled WGS sequence"/>
</dbReference>
<feature type="transmembrane region" description="Helical" evidence="6">
    <location>
        <begin position="144"/>
        <end position="168"/>
    </location>
</feature>
<dbReference type="InterPro" id="IPR036259">
    <property type="entry name" value="MFS_trans_sf"/>
</dbReference>
<dbReference type="CDD" id="cd17320">
    <property type="entry name" value="MFS_MdfA_MDR_like"/>
    <property type="match status" value="1"/>
</dbReference>
<evidence type="ECO:0000256" key="5">
    <source>
        <dbReference type="ARBA" id="ARBA00023136"/>
    </source>
</evidence>
<evidence type="ECO:0000256" key="2">
    <source>
        <dbReference type="ARBA" id="ARBA00022448"/>
    </source>
</evidence>
<evidence type="ECO:0000259" key="7">
    <source>
        <dbReference type="PROSITE" id="PS50850"/>
    </source>
</evidence>
<keyword evidence="2" id="KW-0813">Transport</keyword>
<organism evidence="8 9">
    <name type="scientific">Albidovulum sediminicola</name>
    <dbReference type="NCBI Taxonomy" id="2984331"/>
    <lineage>
        <taxon>Bacteria</taxon>
        <taxon>Pseudomonadati</taxon>
        <taxon>Pseudomonadota</taxon>
        <taxon>Alphaproteobacteria</taxon>
        <taxon>Rhodobacterales</taxon>
        <taxon>Paracoccaceae</taxon>
        <taxon>Albidovulum</taxon>
    </lineage>
</organism>
<comment type="caution">
    <text evidence="8">The sequence shown here is derived from an EMBL/GenBank/DDBJ whole genome shotgun (WGS) entry which is preliminary data.</text>
</comment>
<comment type="subcellular location">
    <subcellularLocation>
        <location evidence="1">Membrane</location>
        <topology evidence="1">Multi-pass membrane protein</topology>
    </subcellularLocation>
</comment>
<dbReference type="EMBL" id="JAOWLA010000012">
    <property type="protein sequence ID" value="MCV2865757.1"/>
    <property type="molecule type" value="Genomic_DNA"/>
</dbReference>
<feature type="transmembrane region" description="Helical" evidence="6">
    <location>
        <begin position="262"/>
        <end position="282"/>
    </location>
</feature>
<feature type="transmembrane region" description="Helical" evidence="6">
    <location>
        <begin position="381"/>
        <end position="400"/>
    </location>
</feature>
<feature type="transmembrane region" description="Helical" evidence="6">
    <location>
        <begin position="319"/>
        <end position="340"/>
    </location>
</feature>
<evidence type="ECO:0000256" key="3">
    <source>
        <dbReference type="ARBA" id="ARBA00022692"/>
    </source>
</evidence>
<keyword evidence="3 6" id="KW-0812">Transmembrane</keyword>
<feature type="transmembrane region" description="Helical" evidence="6">
    <location>
        <begin position="224"/>
        <end position="242"/>
    </location>
</feature>
<dbReference type="PANTHER" id="PTHR23502">
    <property type="entry name" value="MAJOR FACILITATOR SUPERFAMILY"/>
    <property type="match status" value="1"/>
</dbReference>
<name>A0ABT2Z3T3_9RHOB</name>
<feature type="transmembrane region" description="Helical" evidence="6">
    <location>
        <begin position="86"/>
        <end position="105"/>
    </location>
</feature>
<evidence type="ECO:0000256" key="1">
    <source>
        <dbReference type="ARBA" id="ARBA00004141"/>
    </source>
</evidence>
<dbReference type="SUPFAM" id="SSF103473">
    <property type="entry name" value="MFS general substrate transporter"/>
    <property type="match status" value="1"/>
</dbReference>
<feature type="transmembrane region" description="Helical" evidence="6">
    <location>
        <begin position="294"/>
        <end position="313"/>
    </location>
</feature>
<reference evidence="8 9" key="1">
    <citation type="submission" date="2022-10" db="EMBL/GenBank/DDBJ databases">
        <title>Defluviimonas sp. nov., isolated from ocean surface water.</title>
        <authorList>
            <person name="He W."/>
            <person name="Wang L."/>
            <person name="Zhang D.-F."/>
        </authorList>
    </citation>
    <scope>NUCLEOTIDE SEQUENCE [LARGE SCALE GENOMIC DNA]</scope>
    <source>
        <strain evidence="8 9">WL0075</strain>
    </source>
</reference>
<feature type="transmembrane region" description="Helical" evidence="6">
    <location>
        <begin position="12"/>
        <end position="34"/>
    </location>
</feature>